<reference evidence="1" key="1">
    <citation type="submission" date="2019-05" db="EMBL/GenBank/DDBJ databases">
        <authorList>
            <consortium name="Pathogen Informatics"/>
        </authorList>
    </citation>
    <scope>NUCLEOTIDE SEQUENCE [LARGE SCALE GENOMIC DNA]</scope>
    <source>
        <strain evidence="1">NCTC12965</strain>
    </source>
</reference>
<accession>A0A4U9TKV3</accession>
<dbReference type="EMBL" id="CABEEZ010000013">
    <property type="protein sequence ID" value="VTR16321.1"/>
    <property type="molecule type" value="Genomic_DNA"/>
</dbReference>
<name>A0A4U9TKV3_SERFO</name>
<organism evidence="1">
    <name type="scientific">Serratia fonticola</name>
    <dbReference type="NCBI Taxonomy" id="47917"/>
    <lineage>
        <taxon>Bacteria</taxon>
        <taxon>Pseudomonadati</taxon>
        <taxon>Pseudomonadota</taxon>
        <taxon>Gammaproteobacteria</taxon>
        <taxon>Enterobacterales</taxon>
        <taxon>Yersiniaceae</taxon>
        <taxon>Serratia</taxon>
    </lineage>
</organism>
<sequence length="70" mass="7689">MAHKPNIRCAPATIILSATRFSRSNRVESWLSKDPKGSGRGQARSYPAFESFHHQVDLRRSAACSITACG</sequence>
<protein>
    <submittedName>
        <fullName evidence="1">Uncharacterized protein</fullName>
    </submittedName>
</protein>
<gene>
    <name evidence="1" type="ORF">NCTC12965_00214</name>
</gene>
<dbReference type="AlphaFoldDB" id="A0A4U9TKV3"/>
<evidence type="ECO:0000313" key="1">
    <source>
        <dbReference type="EMBL" id="VTR16321.1"/>
    </source>
</evidence>
<proteinExistence type="predicted"/>